<feature type="transmembrane region" description="Helical" evidence="1">
    <location>
        <begin position="130"/>
        <end position="150"/>
    </location>
</feature>
<sequence length="214" mass="24268">MQTLHFKTQSFIPKPSSFFTNPIAKTHNSLQNTVFAPRSHLFNLSLSLSHRTQTQKPIVNSRKKRSANGSLKLQRFLLRLVPIIASNLKLLPQPLDLVLEEIGGGGGLGFWKGFGGGGFDGFRSKRKRKLLLLFLFYGILVTCGFGLLSGRDLESNVLWCGLGFGAIGVGLVHWWEKRGFKRKELVNWGLKIRPIMEHVTLRTRRRRKNGRRAF</sequence>
<dbReference type="Proteomes" id="UP000238479">
    <property type="component" value="Chromosome 3"/>
</dbReference>
<dbReference type="EMBL" id="PDCK01000041">
    <property type="protein sequence ID" value="PRQ42138.1"/>
    <property type="molecule type" value="Genomic_DNA"/>
</dbReference>
<evidence type="ECO:0000256" key="1">
    <source>
        <dbReference type="SAM" id="Phobius"/>
    </source>
</evidence>
<gene>
    <name evidence="2" type="ORF">RchiOBHm_Chr3g0454361</name>
</gene>
<evidence type="ECO:0000313" key="2">
    <source>
        <dbReference type="EMBL" id="PRQ42138.1"/>
    </source>
</evidence>
<keyword evidence="1" id="KW-0472">Membrane</keyword>
<keyword evidence="3" id="KW-1185">Reference proteome</keyword>
<name>A0A2P6R6S8_ROSCH</name>
<dbReference type="OMA" id="NPIVCAR"/>
<evidence type="ECO:0000313" key="3">
    <source>
        <dbReference type="Proteomes" id="UP000238479"/>
    </source>
</evidence>
<keyword evidence="1" id="KW-0812">Transmembrane</keyword>
<protein>
    <recommendedName>
        <fullName evidence="4">Transmembrane protein</fullName>
    </recommendedName>
</protein>
<proteinExistence type="predicted"/>
<dbReference type="AlphaFoldDB" id="A0A2P6R6S8"/>
<organism evidence="2 3">
    <name type="scientific">Rosa chinensis</name>
    <name type="common">China rose</name>
    <dbReference type="NCBI Taxonomy" id="74649"/>
    <lineage>
        <taxon>Eukaryota</taxon>
        <taxon>Viridiplantae</taxon>
        <taxon>Streptophyta</taxon>
        <taxon>Embryophyta</taxon>
        <taxon>Tracheophyta</taxon>
        <taxon>Spermatophyta</taxon>
        <taxon>Magnoliopsida</taxon>
        <taxon>eudicotyledons</taxon>
        <taxon>Gunneridae</taxon>
        <taxon>Pentapetalae</taxon>
        <taxon>rosids</taxon>
        <taxon>fabids</taxon>
        <taxon>Rosales</taxon>
        <taxon>Rosaceae</taxon>
        <taxon>Rosoideae</taxon>
        <taxon>Rosoideae incertae sedis</taxon>
        <taxon>Rosa</taxon>
    </lineage>
</organism>
<accession>A0A2P6R6S8</accession>
<feature type="transmembrane region" description="Helical" evidence="1">
    <location>
        <begin position="156"/>
        <end position="175"/>
    </location>
</feature>
<evidence type="ECO:0008006" key="4">
    <source>
        <dbReference type="Google" id="ProtNLM"/>
    </source>
</evidence>
<reference evidence="2 3" key="1">
    <citation type="journal article" date="2018" name="Nat. Genet.">
        <title>The Rosa genome provides new insights in the design of modern roses.</title>
        <authorList>
            <person name="Bendahmane M."/>
        </authorList>
    </citation>
    <scope>NUCLEOTIDE SEQUENCE [LARGE SCALE GENOMIC DNA]</scope>
    <source>
        <strain evidence="3">cv. Old Blush</strain>
    </source>
</reference>
<dbReference type="Gramene" id="PRQ42138">
    <property type="protein sequence ID" value="PRQ42138"/>
    <property type="gene ID" value="RchiOBHm_Chr3g0454361"/>
</dbReference>
<keyword evidence="1" id="KW-1133">Transmembrane helix</keyword>
<comment type="caution">
    <text evidence="2">The sequence shown here is derived from an EMBL/GenBank/DDBJ whole genome shotgun (WGS) entry which is preliminary data.</text>
</comment>